<dbReference type="EMBL" id="GBYB01011429">
    <property type="protein sequence ID" value="JAG81196.1"/>
    <property type="molecule type" value="Transcribed_RNA"/>
</dbReference>
<dbReference type="GO" id="GO:0032040">
    <property type="term" value="C:small-subunit processome"/>
    <property type="evidence" value="ECO:0007669"/>
    <property type="project" value="InterPro"/>
</dbReference>
<gene>
    <name evidence="7" type="primary">UTP14A</name>
    <name evidence="9" type="synonym">LOC105274194</name>
    <name evidence="7" type="ORF">g.32986</name>
</gene>
<organism evidence="7">
    <name type="scientific">Fopius arisanus</name>
    <dbReference type="NCBI Taxonomy" id="64838"/>
    <lineage>
        <taxon>Eukaryota</taxon>
        <taxon>Metazoa</taxon>
        <taxon>Ecdysozoa</taxon>
        <taxon>Arthropoda</taxon>
        <taxon>Hexapoda</taxon>
        <taxon>Insecta</taxon>
        <taxon>Pterygota</taxon>
        <taxon>Neoptera</taxon>
        <taxon>Endopterygota</taxon>
        <taxon>Hymenoptera</taxon>
        <taxon>Apocrita</taxon>
        <taxon>Ichneumonoidea</taxon>
        <taxon>Braconidae</taxon>
        <taxon>Opiinae</taxon>
        <taxon>Fopius</taxon>
    </lineage>
</organism>
<dbReference type="InterPro" id="IPR006709">
    <property type="entry name" value="SSU_processome_Utp14"/>
</dbReference>
<dbReference type="Pfam" id="PF04615">
    <property type="entry name" value="Utp14"/>
    <property type="match status" value="1"/>
</dbReference>
<feature type="compositionally biased region" description="Basic and acidic residues" evidence="6">
    <location>
        <begin position="570"/>
        <end position="580"/>
    </location>
</feature>
<keyword evidence="4" id="KW-0539">Nucleus</keyword>
<accession>A0A0C9R535</accession>
<dbReference type="AlphaFoldDB" id="A0A0C9R535"/>
<feature type="compositionally biased region" description="Basic and acidic residues" evidence="6">
    <location>
        <begin position="771"/>
        <end position="783"/>
    </location>
</feature>
<comment type="subcellular location">
    <subcellularLocation>
        <location evidence="1">Nucleus</location>
        <location evidence="1">Nucleolus</location>
    </subcellularLocation>
</comment>
<accession>A0A9R1UC24</accession>
<feature type="coiled-coil region" evidence="5">
    <location>
        <begin position="497"/>
        <end position="524"/>
    </location>
</feature>
<evidence type="ECO:0000256" key="2">
    <source>
        <dbReference type="ARBA" id="ARBA00007774"/>
    </source>
</evidence>
<evidence type="ECO:0000313" key="7">
    <source>
        <dbReference type="EMBL" id="JAG81196.1"/>
    </source>
</evidence>
<proteinExistence type="inferred from homology"/>
<comment type="similarity">
    <text evidence="2">Belongs to the UTP14 family.</text>
</comment>
<dbReference type="PANTHER" id="PTHR14150:SF12">
    <property type="entry name" value="U3 SMALL NUCLEOLAR RNA-ASSOCIATED PROTEIN 14 HOMOLOG A"/>
    <property type="match status" value="1"/>
</dbReference>
<evidence type="ECO:0000256" key="3">
    <source>
        <dbReference type="ARBA" id="ARBA00022553"/>
    </source>
</evidence>
<evidence type="ECO:0000256" key="1">
    <source>
        <dbReference type="ARBA" id="ARBA00004604"/>
    </source>
</evidence>
<dbReference type="PANTHER" id="PTHR14150">
    <property type="entry name" value="U3 SMALL NUCLEOLAR RNA-ASSOCIATED PROTEIN 14"/>
    <property type="match status" value="1"/>
</dbReference>
<evidence type="ECO:0000313" key="8">
    <source>
        <dbReference type="Proteomes" id="UP000694866"/>
    </source>
</evidence>
<feature type="region of interest" description="Disordered" evidence="6">
    <location>
        <begin position="545"/>
        <end position="584"/>
    </location>
</feature>
<dbReference type="KEGG" id="fas:105274194"/>
<keyword evidence="3" id="KW-0597">Phosphoprotein</keyword>
<sequence length="792" mass="91428">MEDIENDLESDHEVSKEHSKLLEEISKLDKGRRLKKPVRSEPSLQVSEFHLVNSGVSNKESVPLKELLHTLENNPTHRPLTQKLKSLKTTKALAKPLEKPQADKLKREVGFENTKKEIQKWDAIITRNRAAPKLSFPLSQGKVSLKGTTTDEFVKRFRVQSDLEKELAALEPPKQEEESKTDEFSLTLGEILEKRREAARFRAQQSYREAKAHRQNKIKSKKFHRIARKAKIKQQIKEFEVLQKTDPVAAMEKLEQLDRTRAEERMSLRHKSTGQWARNKQVRAKYDTESRKVLAQQLSISKELTQKVKKVEDSEEEDEGVVVDGGDNPWTNPVKSEEEIQEFVKGYRKYWEERNKTLDQKKERNRDETVAIIPVDVPEDLNPVESVLEEVVEKNPGIMNGDLKNIGKKKKTDVEKSGNPGNKKPRTPGKIEWEGDDEGNFEVEEVILKGKVVKVKKLQKKFTSDWTIESFPRSEIKNNDFPVDIDELFDRMEGKIKKKAKNKMRKVQQKLRKLERLASDEQQMKESKALQSDLSFKRTKFRPDIDEAMDETLGDEATTEDNRNPIVEASHVRRESEIDPTKFISVKPKHLKTQLPDEIGEGAMDDSDEDEDQRNIISEAFAEDDVVEEFRKDKENEIKKSQPEDLDLRLPGWGSWGGKNISQNSRKKRRFIMKFPKDVPRKDENKGDVIIVEGANTQIKRHLVGELPYPFTSVAEYEASIRAPIGRDFVPENAHKRLIEPEVSTKMGTIIEPMDEEVLVKKSKITGLLPDKQKIDKKSDKRKAGIKRKKIE</sequence>
<keyword evidence="8" id="KW-1185">Reference proteome</keyword>
<feature type="region of interest" description="Disordered" evidence="6">
    <location>
        <begin position="770"/>
        <end position="792"/>
    </location>
</feature>
<reference evidence="9" key="2">
    <citation type="submission" date="2025-04" db="UniProtKB">
        <authorList>
            <consortium name="RefSeq"/>
        </authorList>
    </citation>
    <scope>IDENTIFICATION</scope>
    <source>
        <strain evidence="9">USDA-PBARC FA_bdor</strain>
        <tissue evidence="9">Whole organism</tissue>
    </source>
</reference>
<evidence type="ECO:0000313" key="9">
    <source>
        <dbReference type="RefSeq" id="XP_011315406.1"/>
    </source>
</evidence>
<evidence type="ECO:0000256" key="5">
    <source>
        <dbReference type="SAM" id="Coils"/>
    </source>
</evidence>
<evidence type="ECO:0000256" key="4">
    <source>
        <dbReference type="ARBA" id="ARBA00023242"/>
    </source>
</evidence>
<dbReference type="GeneID" id="105274194"/>
<dbReference type="RefSeq" id="XP_011315406.1">
    <property type="nucleotide sequence ID" value="XM_011317104.1"/>
</dbReference>
<protein>
    <submittedName>
        <fullName evidence="9">U3 small nucleolar RNA-associated protein 14 homolog C</fullName>
    </submittedName>
    <submittedName>
        <fullName evidence="7">UTP14A protein</fullName>
    </submittedName>
</protein>
<evidence type="ECO:0000256" key="6">
    <source>
        <dbReference type="SAM" id="MobiDB-lite"/>
    </source>
</evidence>
<feature type="region of interest" description="Disordered" evidence="6">
    <location>
        <begin position="305"/>
        <end position="335"/>
    </location>
</feature>
<name>A0A0C9R535_9HYME</name>
<feature type="region of interest" description="Disordered" evidence="6">
    <location>
        <begin position="262"/>
        <end position="282"/>
    </location>
</feature>
<reference evidence="7" key="1">
    <citation type="submission" date="2015-01" db="EMBL/GenBank/DDBJ databases">
        <title>Transcriptome Assembly of Fopius arisanus.</title>
        <authorList>
            <person name="Geib S."/>
        </authorList>
    </citation>
    <scope>NUCLEOTIDE SEQUENCE</scope>
</reference>
<dbReference type="Proteomes" id="UP000694866">
    <property type="component" value="Unplaced"/>
</dbReference>
<feature type="compositionally biased region" description="Acidic residues" evidence="6">
    <location>
        <begin position="546"/>
        <end position="559"/>
    </location>
</feature>
<dbReference type="OrthoDB" id="277439at2759"/>
<dbReference type="GO" id="GO:0006364">
    <property type="term" value="P:rRNA processing"/>
    <property type="evidence" value="ECO:0007669"/>
    <property type="project" value="InterPro"/>
</dbReference>
<keyword evidence="5" id="KW-0175">Coiled coil</keyword>
<feature type="region of interest" description="Disordered" evidence="6">
    <location>
        <begin position="398"/>
        <end position="435"/>
    </location>
</feature>